<gene>
    <name evidence="2" type="ORF">UO65_4264</name>
</gene>
<keyword evidence="3" id="KW-1185">Reference proteome</keyword>
<dbReference type="EMBL" id="AYXG01000159">
    <property type="protein sequence ID" value="EWC60451.1"/>
    <property type="molecule type" value="Genomic_DNA"/>
</dbReference>
<protein>
    <recommendedName>
        <fullName evidence="4">ATP/GTP-binding protein</fullName>
    </recommendedName>
</protein>
<sequence>MPRRNNTRRSEEPRPLSGALAAQRVESASDGDWYVRNVTGSQAGKVYRCPGCDHEIRPGVAHVVAWSADDRTGVEDRRHWHRACWDARGRRGPTARRW</sequence>
<dbReference type="Proteomes" id="UP000019277">
    <property type="component" value="Unassembled WGS sequence"/>
</dbReference>
<evidence type="ECO:0000313" key="2">
    <source>
        <dbReference type="EMBL" id="EWC60451.1"/>
    </source>
</evidence>
<dbReference type="AlphaFoldDB" id="W7IVK1"/>
<dbReference type="STRING" id="909613.UO65_4264"/>
<dbReference type="OrthoDB" id="3381577at2"/>
<feature type="region of interest" description="Disordered" evidence="1">
    <location>
        <begin position="1"/>
        <end position="24"/>
    </location>
</feature>
<dbReference type="PATRIC" id="fig|909613.9.peg.4268"/>
<proteinExistence type="predicted"/>
<dbReference type="eggNOG" id="ENOG5032YDP">
    <property type="taxonomic scope" value="Bacteria"/>
</dbReference>
<dbReference type="RefSeq" id="WP_035285283.1">
    <property type="nucleotide sequence ID" value="NZ_AYXG01000159.1"/>
</dbReference>
<name>W7IVK1_9PSEU</name>
<evidence type="ECO:0008006" key="4">
    <source>
        <dbReference type="Google" id="ProtNLM"/>
    </source>
</evidence>
<organism evidence="2 3">
    <name type="scientific">Actinokineospora spheciospongiae</name>
    <dbReference type="NCBI Taxonomy" id="909613"/>
    <lineage>
        <taxon>Bacteria</taxon>
        <taxon>Bacillati</taxon>
        <taxon>Actinomycetota</taxon>
        <taxon>Actinomycetes</taxon>
        <taxon>Pseudonocardiales</taxon>
        <taxon>Pseudonocardiaceae</taxon>
        <taxon>Actinokineospora</taxon>
    </lineage>
</organism>
<evidence type="ECO:0000313" key="3">
    <source>
        <dbReference type="Proteomes" id="UP000019277"/>
    </source>
</evidence>
<accession>W7IVK1</accession>
<evidence type="ECO:0000256" key="1">
    <source>
        <dbReference type="SAM" id="MobiDB-lite"/>
    </source>
</evidence>
<reference evidence="2 3" key="1">
    <citation type="journal article" date="2014" name="Genome Announc.">
        <title>Draft Genome Sequence of the Antitrypanosomally Active Sponge-Associated Bacterium Actinokineospora sp. Strain EG49.</title>
        <authorList>
            <person name="Harjes J."/>
            <person name="Ryu T."/>
            <person name="Abdelmohsen U.R."/>
            <person name="Moitinho-Silva L."/>
            <person name="Horn H."/>
            <person name="Ravasi T."/>
            <person name="Hentschel U."/>
        </authorList>
    </citation>
    <scope>NUCLEOTIDE SEQUENCE [LARGE SCALE GENOMIC DNA]</scope>
    <source>
        <strain evidence="2 3">EG49</strain>
    </source>
</reference>
<comment type="caution">
    <text evidence="2">The sequence shown here is derived from an EMBL/GenBank/DDBJ whole genome shotgun (WGS) entry which is preliminary data.</text>
</comment>